<protein>
    <recommendedName>
        <fullName evidence="3">F-box domain-containing protein</fullName>
    </recommendedName>
</protein>
<accession>A0A1Y2A355</accession>
<proteinExistence type="predicted"/>
<dbReference type="EMBL" id="MCFA01000015">
    <property type="protein sequence ID" value="ORY16961.1"/>
    <property type="molecule type" value="Genomic_DNA"/>
</dbReference>
<sequence>MATGLARLPQELSILSVSIFHILTSKIFASPANSFPDASFESSEYSCPQDNSQLKEYKDVFAFHAAIRDNLSRQETCLDHHIEHYLRWSDKSLKLRHADFFQGWSTDRQNQKLADWAKVALLAKCNHKFPRIVFACVADTMGPEENYSLYQQLYRQEQDIVMWEADITTLRLALFPFPNLRRITLTCKAWKPWRLESLYYSPFYRSLPAGFLKPLTEIPRLPSSVTPSEEAKLASLSRRYGCIVSTLSESPHASKITDFVIDVQGQCNVGIRYLLFKAEREFDQTLQMMEYLPVRRLELAINNTFKPRRRRSPGTLRSLLTKMKNLEYLGIAFKLERPSFGRISLQDIFPLIVGVKEFHLSGIRTDRSNMMQLLSKDLPDVETIFLGDFYRISLPFIHGLLHEIREDLVEAEEGKWRTTKPGLVIRERLSEETSTYNVVDEDVYNFLYNDGPCPWDSNSMLASGIG</sequence>
<name>A0A1Y2A355_9PLEO</name>
<dbReference type="AlphaFoldDB" id="A0A1Y2A355"/>
<dbReference type="STRING" id="1231657.A0A1Y2A355"/>
<gene>
    <name evidence="1" type="ORF">BCR34DRAFT_611250</name>
</gene>
<dbReference type="OrthoDB" id="5422579at2759"/>
<evidence type="ECO:0000313" key="1">
    <source>
        <dbReference type="EMBL" id="ORY16961.1"/>
    </source>
</evidence>
<reference evidence="1 2" key="1">
    <citation type="submission" date="2016-07" db="EMBL/GenBank/DDBJ databases">
        <title>Pervasive Adenine N6-methylation of Active Genes in Fungi.</title>
        <authorList>
            <consortium name="DOE Joint Genome Institute"/>
            <person name="Mondo S.J."/>
            <person name="Dannebaum R.O."/>
            <person name="Kuo R.C."/>
            <person name="Labutti K."/>
            <person name="Haridas S."/>
            <person name="Kuo A."/>
            <person name="Salamov A."/>
            <person name="Ahrendt S.R."/>
            <person name="Lipzen A."/>
            <person name="Sullivan W."/>
            <person name="Andreopoulos W.B."/>
            <person name="Clum A."/>
            <person name="Lindquist E."/>
            <person name="Daum C."/>
            <person name="Ramamoorthy G.K."/>
            <person name="Gryganskyi A."/>
            <person name="Culley D."/>
            <person name="Magnuson J.K."/>
            <person name="James T.Y."/>
            <person name="O'Malley M.A."/>
            <person name="Stajich J.E."/>
            <person name="Spatafora J.W."/>
            <person name="Visel A."/>
            <person name="Grigoriev I.V."/>
        </authorList>
    </citation>
    <scope>NUCLEOTIDE SEQUENCE [LARGE SCALE GENOMIC DNA]</scope>
    <source>
        <strain evidence="1 2">CBS 115471</strain>
    </source>
</reference>
<dbReference type="Proteomes" id="UP000193144">
    <property type="component" value="Unassembled WGS sequence"/>
</dbReference>
<organism evidence="1 2">
    <name type="scientific">Clohesyomyces aquaticus</name>
    <dbReference type="NCBI Taxonomy" id="1231657"/>
    <lineage>
        <taxon>Eukaryota</taxon>
        <taxon>Fungi</taxon>
        <taxon>Dikarya</taxon>
        <taxon>Ascomycota</taxon>
        <taxon>Pezizomycotina</taxon>
        <taxon>Dothideomycetes</taxon>
        <taxon>Pleosporomycetidae</taxon>
        <taxon>Pleosporales</taxon>
        <taxon>Lindgomycetaceae</taxon>
        <taxon>Clohesyomyces</taxon>
    </lineage>
</organism>
<keyword evidence="2" id="KW-1185">Reference proteome</keyword>
<evidence type="ECO:0000313" key="2">
    <source>
        <dbReference type="Proteomes" id="UP000193144"/>
    </source>
</evidence>
<evidence type="ECO:0008006" key="3">
    <source>
        <dbReference type="Google" id="ProtNLM"/>
    </source>
</evidence>
<comment type="caution">
    <text evidence="1">The sequence shown here is derived from an EMBL/GenBank/DDBJ whole genome shotgun (WGS) entry which is preliminary data.</text>
</comment>